<gene>
    <name evidence="1" type="ORF">M6B22_03455</name>
</gene>
<name>A0ABY7K0W9_9ACTN</name>
<protein>
    <submittedName>
        <fullName evidence="1">Uncharacterized protein</fullName>
    </submittedName>
</protein>
<reference evidence="1" key="1">
    <citation type="submission" date="2022-05" db="EMBL/GenBank/DDBJ databases">
        <title>Jatrophihabitans sp. SB3-54 whole genome sequence.</title>
        <authorList>
            <person name="Suh M.K."/>
            <person name="Eom M.K."/>
            <person name="Kim J.S."/>
            <person name="Kim H.S."/>
            <person name="Do H.E."/>
            <person name="Shin Y.K."/>
            <person name="Lee J.-S."/>
        </authorList>
    </citation>
    <scope>NUCLEOTIDE SEQUENCE</scope>
    <source>
        <strain evidence="1">SB3-54</strain>
    </source>
</reference>
<evidence type="ECO:0000313" key="1">
    <source>
        <dbReference type="EMBL" id="WAX57830.1"/>
    </source>
</evidence>
<organism evidence="1 2">
    <name type="scientific">Jatrophihabitans cynanchi</name>
    <dbReference type="NCBI Taxonomy" id="2944128"/>
    <lineage>
        <taxon>Bacteria</taxon>
        <taxon>Bacillati</taxon>
        <taxon>Actinomycetota</taxon>
        <taxon>Actinomycetes</taxon>
        <taxon>Jatrophihabitantales</taxon>
        <taxon>Jatrophihabitantaceae</taxon>
        <taxon>Jatrophihabitans</taxon>
    </lineage>
</organism>
<sequence length="82" mass="9119">MARNPYRVGDAVYVRDGENYLRRKVVGTTRHTVLVAPFADSGYAIRHRWRRVHRALPPVVLTDSDWAALEAQFADAPSGGAA</sequence>
<accession>A0ABY7K0W9</accession>
<evidence type="ECO:0000313" key="2">
    <source>
        <dbReference type="Proteomes" id="UP001164693"/>
    </source>
</evidence>
<proteinExistence type="predicted"/>
<keyword evidence="2" id="KW-1185">Reference proteome</keyword>
<dbReference type="EMBL" id="CP097463">
    <property type="protein sequence ID" value="WAX57830.1"/>
    <property type="molecule type" value="Genomic_DNA"/>
</dbReference>
<dbReference type="Proteomes" id="UP001164693">
    <property type="component" value="Chromosome"/>
</dbReference>
<dbReference type="RefSeq" id="WP_269444378.1">
    <property type="nucleotide sequence ID" value="NZ_CP097463.1"/>
</dbReference>